<proteinExistence type="predicted"/>
<feature type="domain" description="Autotransporter" evidence="3">
    <location>
        <begin position="595"/>
        <end position="873"/>
    </location>
</feature>
<evidence type="ECO:0000313" key="5">
    <source>
        <dbReference type="Proteomes" id="UP000000421"/>
    </source>
</evidence>
<dbReference type="Gene3D" id="2.160.20.20">
    <property type="match status" value="1"/>
</dbReference>
<dbReference type="InterPro" id="IPR011050">
    <property type="entry name" value="Pectin_lyase_fold/virulence"/>
</dbReference>
<dbReference type="InterPro" id="IPR005546">
    <property type="entry name" value="Autotransporte_beta"/>
</dbReference>
<dbReference type="SUPFAM" id="SSF103515">
    <property type="entry name" value="Autotransporter"/>
    <property type="match status" value="1"/>
</dbReference>
<dbReference type="GeneID" id="92985925"/>
<feature type="signal peptide" evidence="2">
    <location>
        <begin position="1"/>
        <end position="29"/>
    </location>
</feature>
<dbReference type="EMBL" id="BX897699">
    <property type="protein sequence ID" value="CAF28087.1"/>
    <property type="molecule type" value="Genomic_DNA"/>
</dbReference>
<evidence type="ECO:0000259" key="3">
    <source>
        <dbReference type="PROSITE" id="PS51208"/>
    </source>
</evidence>
<dbReference type="InterPro" id="IPR012332">
    <property type="entry name" value="Autotransporter_pectin_lyase_C"/>
</dbReference>
<dbReference type="AlphaFoldDB" id="A0A0H3LXM5"/>
<reference evidence="4 5" key="1">
    <citation type="journal article" date="2004" name="Proc. Natl. Acad. Sci. U.S.A.">
        <title>The louse-borne human pathogen Bartonella quintana is a genomic derivative of the zoonotic agent Bartonella henselae.</title>
        <authorList>
            <person name="Alsmark U.C.M."/>
            <person name="Frank A.C."/>
            <person name="Karlberg E.O."/>
            <person name="Legault B.-A."/>
            <person name="Ardell D.H."/>
            <person name="Canbaeck B."/>
            <person name="Eriksson A.-S."/>
            <person name="Naeslund A.K."/>
            <person name="Handley S.A."/>
            <person name="Huvet M."/>
            <person name="La Scola B."/>
            <person name="Holmberg M."/>
            <person name="Andersson S.G.E."/>
        </authorList>
    </citation>
    <scope>NUCLEOTIDE SEQUENCE [LARGE SCALE GENOMIC DNA]</scope>
    <source>
        <strain evidence="5">ATCC 49882 / DSM 28221 / CCUG 30454 / Houston 1</strain>
    </source>
</reference>
<evidence type="ECO:0000256" key="2">
    <source>
        <dbReference type="SAM" id="SignalP"/>
    </source>
</evidence>
<organism evidence="4 5">
    <name type="scientific">Bartonella henselae (strain ATCC 49882 / DSM 28221 / CCUG 30454 / Houston 1)</name>
    <name type="common">Rochalimaea henselae</name>
    <dbReference type="NCBI Taxonomy" id="283166"/>
    <lineage>
        <taxon>Bacteria</taxon>
        <taxon>Pseudomonadati</taxon>
        <taxon>Pseudomonadota</taxon>
        <taxon>Alphaproteobacteria</taxon>
        <taxon>Hyphomicrobiales</taxon>
        <taxon>Bartonellaceae</taxon>
        <taxon>Bartonella</taxon>
    </lineage>
</organism>
<dbReference type="RefSeq" id="WP_011181117.1">
    <property type="nucleotide sequence ID" value="NC_005956.1"/>
</dbReference>
<gene>
    <name evidence="4" type="ordered locus">BH13140</name>
</gene>
<dbReference type="SMART" id="SM00869">
    <property type="entry name" value="Autotransporter"/>
    <property type="match status" value="1"/>
</dbReference>
<dbReference type="NCBIfam" id="TIGR01414">
    <property type="entry name" value="autotrans_barl"/>
    <property type="match status" value="1"/>
</dbReference>
<dbReference type="eggNOG" id="COG3468">
    <property type="taxonomic scope" value="Bacteria"/>
</dbReference>
<dbReference type="Gene3D" id="2.40.128.130">
    <property type="entry name" value="Autotransporter beta-domain"/>
    <property type="match status" value="1"/>
</dbReference>
<protein>
    <submittedName>
        <fullName evidence="4">Probable surface protein</fullName>
    </submittedName>
</protein>
<dbReference type="Pfam" id="PF03797">
    <property type="entry name" value="Autotransporter"/>
    <property type="match status" value="1"/>
</dbReference>
<feature type="region of interest" description="Disordered" evidence="1">
    <location>
        <begin position="465"/>
        <end position="487"/>
    </location>
</feature>
<dbReference type="PaxDb" id="283166-BH13140"/>
<dbReference type="EnsemblBacteria" id="CAF28087">
    <property type="protein sequence ID" value="CAF28087"/>
    <property type="gene ID" value="BH13140"/>
</dbReference>
<dbReference type="PROSITE" id="PS51208">
    <property type="entry name" value="AUTOTRANSPORTER"/>
    <property type="match status" value="1"/>
</dbReference>
<dbReference type="SUPFAM" id="SSF51126">
    <property type="entry name" value="Pectin lyase-like"/>
    <property type="match status" value="1"/>
</dbReference>
<dbReference type="InterPro" id="IPR036709">
    <property type="entry name" value="Autotransporte_beta_dom_sf"/>
</dbReference>
<dbReference type="GO" id="GO:0019867">
    <property type="term" value="C:outer membrane"/>
    <property type="evidence" value="ECO:0007669"/>
    <property type="project" value="InterPro"/>
</dbReference>
<evidence type="ECO:0000313" key="4">
    <source>
        <dbReference type="EMBL" id="CAF28087.1"/>
    </source>
</evidence>
<sequence length="873" mass="94914">MCKKSNKKNFLLCTIAGTLIFSHFGSTHAKTLLHHEIPTVRTTNGEEKKLNNVFIHTGSSGVHATKKAVATVTKETIHEIPEIQVTDGKEKAFDNVFIRTGSSGVYATKKAVATVTKATIHANSFALAVSTGGRVNAKEIEANVLQGGLSITNGIINVQDSIIEAKKESGIIFHKILDFFVKEGEEVVNKAILNNTKLLVRDGVGIVGPLSSKSVAEVQLRNSEIRSDVLLKNHLKKATDSDPHPVTLILTADNSIMEGRARTLQVNTTVFNLSNNSKWYLNVSQYDVDRDSSVFNYALHDIQQRALSTVSVLNLHNSSIVFNAPHALANGHYQTLSVGKIQTAEDSRLQENRDSSLATVYNATGNAKIYFNTEWSDGLPKEKQKADRLLIHGNVSGTTTIHINNLSKGEITRSKDSIPLNTRGLSIVQVSGKAEENSFKLANGYTTIGGLPYKYTLNAYGPTSNRGKANAEQSRLGEVSQESKENAPVTNTNHLVLGGVVVEIEQDIKGEPTSNRGKANAEQSLGGENKNFWDFRLQSATLDDEGEIRALVPQVASYLVMPNALFSAGLAELNNQNILLENMRTTLFEAKDKKEDNKKSGIFLSSYGHKITLSSNRSPLHYGYGADVHYTAIQAGVTLAALEGQNSTTHFGLLGTYGKLSFTPKGMEGADKSTLDKWSLAAYGNIQHNDGIYVNALFSYGAFKGNITTALIGNTAKLDGSHTVSASATIGHKLETDAKGLVFEPQAQLLYQRLMFDTLSDIDGFNVNMGKPHQWLLRIGGRLTQTIPSDEKGYATSFYGKLNLMKAFSNKSTVQIGDTFYLDAMGDSVEGGLGVNAQLSQNFALHADINYQHKLQKAGVSGINFSAGMRYQF</sequence>
<name>A0A0H3LXM5_BARHE</name>
<accession>A0A0H3LXM5</accession>
<feature type="chain" id="PRO_5030008361" evidence="2">
    <location>
        <begin position="30"/>
        <end position="873"/>
    </location>
</feature>
<dbReference type="Proteomes" id="UP000000421">
    <property type="component" value="Chromosome"/>
</dbReference>
<keyword evidence="2" id="KW-0732">Signal</keyword>
<evidence type="ECO:0000256" key="1">
    <source>
        <dbReference type="SAM" id="MobiDB-lite"/>
    </source>
</evidence>
<dbReference type="KEGG" id="bhe:BH13140"/>
<dbReference type="InterPro" id="IPR006315">
    <property type="entry name" value="OM_autotransptr_brl_dom"/>
</dbReference>
<keyword evidence="5" id="KW-1185">Reference proteome</keyword>
<dbReference type="OrthoDB" id="7922675at2"/>